<geneLocation type="mitochondrion" evidence="1"/>
<comment type="caution">
    <text evidence="1">The sequence shown here is derived from an EMBL/GenBank/DDBJ whole genome shotgun (WGS) entry which is preliminary data.</text>
</comment>
<evidence type="ECO:0000313" key="1">
    <source>
        <dbReference type="EMBL" id="KUM45932.1"/>
    </source>
</evidence>
<organism evidence="1">
    <name type="scientific">Picea glauca</name>
    <name type="common">White spruce</name>
    <name type="synonym">Pinus glauca</name>
    <dbReference type="NCBI Taxonomy" id="3330"/>
    <lineage>
        <taxon>Eukaryota</taxon>
        <taxon>Viridiplantae</taxon>
        <taxon>Streptophyta</taxon>
        <taxon>Embryophyta</taxon>
        <taxon>Tracheophyta</taxon>
        <taxon>Spermatophyta</taxon>
        <taxon>Pinopsida</taxon>
        <taxon>Pinidae</taxon>
        <taxon>Conifers I</taxon>
        <taxon>Pinales</taxon>
        <taxon>Pinaceae</taxon>
        <taxon>Picea</taxon>
    </lineage>
</organism>
<reference evidence="1" key="1">
    <citation type="journal article" date="2015" name="Genome Biol. Evol.">
        <title>Organellar Genomes of White Spruce (Picea glauca): Assembly and Annotation.</title>
        <authorList>
            <person name="Jackman S.D."/>
            <person name="Warren R.L."/>
            <person name="Gibb E.A."/>
            <person name="Vandervalk B.P."/>
            <person name="Mohamadi H."/>
            <person name="Chu J."/>
            <person name="Raymond A."/>
            <person name="Pleasance S."/>
            <person name="Coope R."/>
            <person name="Wildung M.R."/>
            <person name="Ritland C.E."/>
            <person name="Bousquet J."/>
            <person name="Jones S.J."/>
            <person name="Bohlmann J."/>
            <person name="Birol I."/>
        </authorList>
    </citation>
    <scope>NUCLEOTIDE SEQUENCE [LARGE SCALE GENOMIC DNA]</scope>
    <source>
        <tissue evidence="1">Flushing bud</tissue>
    </source>
</reference>
<keyword evidence="1" id="KW-0496">Mitochondrion</keyword>
<sequence length="70" mass="7947">MDLELTRTLGGVALKLVLLLGQRGQLIALLLDMDQLNLILQGKLGQLNNWHYQLLLLSKRALLRLLLFLL</sequence>
<proteinExistence type="predicted"/>
<name>A0A101LV59_PICGL</name>
<dbReference type="EMBL" id="LKAM01000014">
    <property type="protein sequence ID" value="KUM45932.1"/>
    <property type="molecule type" value="Genomic_DNA"/>
</dbReference>
<gene>
    <name evidence="1" type="ORF">ABT39_MTgene2035</name>
</gene>
<protein>
    <submittedName>
        <fullName evidence="1">Uncharacterized protein</fullName>
    </submittedName>
</protein>
<accession>A0A101LV59</accession>
<dbReference type="AlphaFoldDB" id="A0A101LV59"/>